<dbReference type="AlphaFoldDB" id="A0A147HXP9"/>
<organism evidence="2 3">
    <name type="scientific">Sphingomonas endophytica</name>
    <dbReference type="NCBI Taxonomy" id="869719"/>
    <lineage>
        <taxon>Bacteria</taxon>
        <taxon>Pseudomonadati</taxon>
        <taxon>Pseudomonadota</taxon>
        <taxon>Alphaproteobacteria</taxon>
        <taxon>Sphingomonadales</taxon>
        <taxon>Sphingomonadaceae</taxon>
        <taxon>Sphingomonas</taxon>
    </lineage>
</organism>
<reference evidence="2 3" key="1">
    <citation type="journal article" date="2016" name="Front. Microbiol.">
        <title>Genomic Resource of Rice Seed Associated Bacteria.</title>
        <authorList>
            <person name="Midha S."/>
            <person name="Bansal K."/>
            <person name="Sharma S."/>
            <person name="Kumar N."/>
            <person name="Patil P.P."/>
            <person name="Chaudhry V."/>
            <person name="Patil P.B."/>
        </authorList>
    </citation>
    <scope>NUCLEOTIDE SEQUENCE [LARGE SCALE GENOMIC DNA]</scope>
    <source>
        <strain evidence="2 3">NS334</strain>
    </source>
</reference>
<protein>
    <submittedName>
        <fullName evidence="2">Uncharacterized protein</fullName>
    </submittedName>
</protein>
<dbReference type="Proteomes" id="UP000074310">
    <property type="component" value="Unassembled WGS sequence"/>
</dbReference>
<evidence type="ECO:0000256" key="1">
    <source>
        <dbReference type="SAM" id="MobiDB-lite"/>
    </source>
</evidence>
<proteinExistence type="predicted"/>
<name>A0A147HXP9_9SPHN</name>
<keyword evidence="3" id="KW-1185">Reference proteome</keyword>
<accession>A0A147HXP9</accession>
<evidence type="ECO:0000313" key="3">
    <source>
        <dbReference type="Proteomes" id="UP000074310"/>
    </source>
</evidence>
<sequence>MGPAHVQLHEGAGQRFRLPRRGPFAGAQPDDRIVDPHRLSGLQRDVARDAVALVEQPDDRDALRHRGRSGVDRTVLAVDTHLVAGQRARGRRTACDLGQRRVRDRGVGGGHGTVTEQADTRPGHSRCRHQNQPADRERSVHASGLHAS</sequence>
<feature type="region of interest" description="Disordered" evidence="1">
    <location>
        <begin position="87"/>
        <end position="148"/>
    </location>
</feature>
<evidence type="ECO:0000313" key="2">
    <source>
        <dbReference type="EMBL" id="KTT69671.1"/>
    </source>
</evidence>
<feature type="region of interest" description="Disordered" evidence="1">
    <location>
        <begin position="1"/>
        <end position="35"/>
    </location>
</feature>
<dbReference type="EMBL" id="LDTB01000064">
    <property type="protein sequence ID" value="KTT69671.1"/>
    <property type="molecule type" value="Genomic_DNA"/>
</dbReference>
<comment type="caution">
    <text evidence="2">The sequence shown here is derived from an EMBL/GenBank/DDBJ whole genome shotgun (WGS) entry which is preliminary data.</text>
</comment>
<gene>
    <name evidence="2" type="ORF">NS334_14265</name>
</gene>